<keyword evidence="3" id="KW-0805">Transcription regulation</keyword>
<dbReference type="InterPro" id="IPR015350">
    <property type="entry name" value="Beta-trefoil_DNA-bd_dom"/>
</dbReference>
<dbReference type="Proteomes" id="UP000603453">
    <property type="component" value="Unassembled WGS sequence"/>
</dbReference>
<dbReference type="SUPFAM" id="SSF110217">
    <property type="entry name" value="DNA-binding protein LAG-1 (CSL)"/>
    <property type="match status" value="1"/>
</dbReference>
<sequence length="1016" mass="111971">MFTTDSRKRKQQDDNKLLSSSLPNTSSWSDFIYSSPSSPSVENDNHFNFDSFFEQHQLHIDTNNLSGSNSRRHSVAVGEMDYHSFDFSKQEMNVLPASDNGPWDDLHHLLNSTNNHHVDRPIHRRTQSLREDDPNFATLLSPTASVSSPTFFSTSFLDALVAENGVGRDFHRENSSNGDAATMISDISFMDSTTTELLSQSGDFLKLATNEFNSTITPSSITNEINNMADWLLEQQEAKKMHSQAQKRQRCSINSLSPVSPSNTMGSSLSSLSPSPPITPMQPASLGFEPIPFHQPQPQGQQPQQMNDDWEMNNQLSSLINNNKSGIISARILQGKNTASSLKPLIQEYLIQRDLQERSLPVTGERTVMVLTSRVAQKSYGTEKRFLCPPPTTILKGANWWTNTTSSDKPNLLTEPKKTNLFQSQSNVLSSPKLTIHISGETINQTGVLEWQTPSGTIIDTSIAAVNNSTNSSISGRSVSKQLYINDADEKRKRVEVLAKIHLGNGLQLGTFPSKGIKVISKPSKKRQSIKNMELCIHHGTTISLFNRIRSQTVSTKYLGVSNGQPPSSPNNKSNTSGSNNGTCFVARTGSWDPFVIWVVDTSRSPDTTSIPRPNQHHPNNINFPPPPAIALQTPSSSQQPVAIHYNQPVVLQCVTTGLVSPVMIIRKVDKGSMILGGNQIEDLSGKTGGECGDETLGDPVSQLHKIAFQIVQDPTFSHHNKARYQQQQQQQQQQQPQQQQPSGGNPNYKVPQSCHPVTYLACLNDVVGMHKTTYNRHLVPGCQPSKLETLPTGGAWSDLIQGVVESKFTDRPASVQPESPIPATAKARRRMSSISSTETKGRRGSLADRRGSSISDSSGLEGACWTEDVSDAAVWTIVGTDCASYTFWTPSDAPDKSCFNMPFDQQATTTLSTTSAPITPFPLVHETSSKKTDALHLTLAGENLTRDLNIWFGDIKSPQTEYKSRDSITCIIPDLQELLNSPTLLLEDDGLKKKIPLLLVRGDGVVYRTDQFYNF</sequence>
<evidence type="ECO:0000313" key="11">
    <source>
        <dbReference type="Proteomes" id="UP000603453"/>
    </source>
</evidence>
<evidence type="ECO:0000313" key="10">
    <source>
        <dbReference type="EMBL" id="KAG2208912.1"/>
    </source>
</evidence>
<dbReference type="GO" id="GO:0000978">
    <property type="term" value="F:RNA polymerase II cis-regulatory region sequence-specific DNA binding"/>
    <property type="evidence" value="ECO:0007669"/>
    <property type="project" value="InterPro"/>
</dbReference>
<feature type="region of interest" description="Disordered" evidence="7">
    <location>
        <begin position="811"/>
        <end position="858"/>
    </location>
</feature>
<dbReference type="InterPro" id="IPR038007">
    <property type="entry name" value="RBP-Jkappa_IPT"/>
</dbReference>
<dbReference type="OrthoDB" id="5600360at2759"/>
<dbReference type="FunFam" id="2.60.40.1450:FF:000003">
    <property type="entry name" value="Related to J kappa-recombination signal binding protein"/>
    <property type="match status" value="1"/>
</dbReference>
<dbReference type="Gene3D" id="2.60.40.1450">
    <property type="entry name" value="LAG1, DNA binding domain"/>
    <property type="match status" value="1"/>
</dbReference>
<dbReference type="SMART" id="SM01268">
    <property type="entry name" value="BTD"/>
    <property type="match status" value="1"/>
</dbReference>
<dbReference type="InterPro" id="IPR037095">
    <property type="entry name" value="RBP-J/Cbf11_DNA-bd_sf"/>
</dbReference>
<keyword evidence="11" id="KW-1185">Reference proteome</keyword>
<comment type="similarity">
    <text evidence="2">Belongs to the Su(H) family.</text>
</comment>
<comment type="caution">
    <text evidence="10">The sequence shown here is derived from an EMBL/GenBank/DDBJ whole genome shotgun (WGS) entry which is preliminary data.</text>
</comment>
<feature type="compositionally biased region" description="Low complexity" evidence="7">
    <location>
        <begin position="296"/>
        <end position="305"/>
    </location>
</feature>
<feature type="region of interest" description="Disordered" evidence="7">
    <location>
        <begin position="719"/>
        <end position="751"/>
    </location>
</feature>
<dbReference type="Pfam" id="PF09270">
    <property type="entry name" value="BTD"/>
    <property type="match status" value="1"/>
</dbReference>
<feature type="compositionally biased region" description="Basic residues" evidence="7">
    <location>
        <begin position="241"/>
        <end position="250"/>
    </location>
</feature>
<evidence type="ECO:0000259" key="9">
    <source>
        <dbReference type="SMART" id="SM01268"/>
    </source>
</evidence>
<dbReference type="Gene3D" id="2.80.10.50">
    <property type="match status" value="1"/>
</dbReference>
<dbReference type="EMBL" id="JAEPRD010000017">
    <property type="protein sequence ID" value="KAG2208912.1"/>
    <property type="molecule type" value="Genomic_DNA"/>
</dbReference>
<dbReference type="Gene3D" id="2.60.40.10">
    <property type="entry name" value="Immunoglobulins"/>
    <property type="match status" value="1"/>
</dbReference>
<dbReference type="InterPro" id="IPR008967">
    <property type="entry name" value="p53-like_TF_DNA-bd_sf"/>
</dbReference>
<evidence type="ECO:0000256" key="7">
    <source>
        <dbReference type="SAM" id="MobiDB-lite"/>
    </source>
</evidence>
<evidence type="ECO:0000256" key="6">
    <source>
        <dbReference type="ARBA" id="ARBA00023242"/>
    </source>
</evidence>
<dbReference type="SMART" id="SM01267">
    <property type="entry name" value="LAG1_DNAbind"/>
    <property type="match status" value="1"/>
</dbReference>
<dbReference type="InterPro" id="IPR013783">
    <property type="entry name" value="Ig-like_fold"/>
</dbReference>
<dbReference type="GO" id="GO:0005634">
    <property type="term" value="C:nucleus"/>
    <property type="evidence" value="ECO:0007669"/>
    <property type="project" value="UniProtKB-SubCell"/>
</dbReference>
<dbReference type="InterPro" id="IPR015351">
    <property type="entry name" value="RBP-J/Cbf11/Cbf12_DNA-bd"/>
</dbReference>
<dbReference type="AlphaFoldDB" id="A0A8H7V7Z5"/>
<dbReference type="Pfam" id="PF09271">
    <property type="entry name" value="LAG1-DNAbind"/>
    <property type="match status" value="1"/>
</dbReference>
<dbReference type="SUPFAM" id="SSF81296">
    <property type="entry name" value="E set domains"/>
    <property type="match status" value="1"/>
</dbReference>
<reference evidence="10" key="1">
    <citation type="submission" date="2020-12" db="EMBL/GenBank/DDBJ databases">
        <title>Metabolic potential, ecology and presence of endohyphal bacteria is reflected in genomic diversity of Mucoromycotina.</title>
        <authorList>
            <person name="Muszewska A."/>
            <person name="Okrasinska A."/>
            <person name="Steczkiewicz K."/>
            <person name="Drgas O."/>
            <person name="Orlowska M."/>
            <person name="Perlinska-Lenart U."/>
            <person name="Aleksandrzak-Piekarczyk T."/>
            <person name="Szatraj K."/>
            <person name="Zielenkiewicz U."/>
            <person name="Pilsyk S."/>
            <person name="Malc E."/>
            <person name="Mieczkowski P."/>
            <person name="Kruszewska J.S."/>
            <person name="Biernat P."/>
            <person name="Pawlowska J."/>
        </authorList>
    </citation>
    <scope>NUCLEOTIDE SEQUENCE</scope>
    <source>
        <strain evidence="10">WA0000017839</strain>
    </source>
</reference>
<evidence type="ECO:0000259" key="8">
    <source>
        <dbReference type="SMART" id="SM01267"/>
    </source>
</evidence>
<keyword evidence="4" id="KW-0238">DNA-binding</keyword>
<dbReference type="InterPro" id="IPR036358">
    <property type="entry name" value="BTD_sf"/>
</dbReference>
<dbReference type="GO" id="GO:0001228">
    <property type="term" value="F:DNA-binding transcription activator activity, RNA polymerase II-specific"/>
    <property type="evidence" value="ECO:0007669"/>
    <property type="project" value="InterPro"/>
</dbReference>
<name>A0A8H7V7Z5_9FUNG</name>
<keyword evidence="5" id="KW-0804">Transcription</keyword>
<dbReference type="InterPro" id="IPR014756">
    <property type="entry name" value="Ig_E-set"/>
</dbReference>
<dbReference type="Pfam" id="PF20144">
    <property type="entry name" value="TIG_SUH"/>
    <property type="match status" value="1"/>
</dbReference>
<evidence type="ECO:0000256" key="1">
    <source>
        <dbReference type="ARBA" id="ARBA00004123"/>
    </source>
</evidence>
<feature type="region of interest" description="Disordered" evidence="7">
    <location>
        <begin position="1"/>
        <end position="21"/>
    </location>
</feature>
<protein>
    <recommendedName>
        <fullName evidence="12">LAG1-DNAbind-domain-containing protein</fullName>
    </recommendedName>
</protein>
<feature type="compositionally biased region" description="Low complexity" evidence="7">
    <location>
        <begin position="260"/>
        <end position="273"/>
    </location>
</feature>
<keyword evidence="6" id="KW-0539">Nucleus</keyword>
<evidence type="ECO:0008006" key="12">
    <source>
        <dbReference type="Google" id="ProtNLM"/>
    </source>
</evidence>
<feature type="compositionally biased region" description="Basic and acidic residues" evidence="7">
    <location>
        <begin position="840"/>
        <end position="852"/>
    </location>
</feature>
<dbReference type="PANTHER" id="PTHR10665">
    <property type="entry name" value="RECOMBINING BINDING PROTEIN SUPPRESSOR OF HAIRLESS"/>
    <property type="match status" value="1"/>
</dbReference>
<feature type="region of interest" description="Disordered" evidence="7">
    <location>
        <begin position="558"/>
        <end position="582"/>
    </location>
</feature>
<proteinExistence type="inferred from homology"/>
<feature type="domain" description="RBP-J/Cbf11/Cbf12 DNA binding" evidence="8">
    <location>
        <begin position="367"/>
        <end position="534"/>
    </location>
</feature>
<feature type="compositionally biased region" description="Low complexity" evidence="7">
    <location>
        <begin position="562"/>
        <end position="582"/>
    </location>
</feature>
<organism evidence="10 11">
    <name type="scientific">Mucor saturninus</name>
    <dbReference type="NCBI Taxonomy" id="64648"/>
    <lineage>
        <taxon>Eukaryota</taxon>
        <taxon>Fungi</taxon>
        <taxon>Fungi incertae sedis</taxon>
        <taxon>Mucoromycota</taxon>
        <taxon>Mucoromycotina</taxon>
        <taxon>Mucoromycetes</taxon>
        <taxon>Mucorales</taxon>
        <taxon>Mucorineae</taxon>
        <taxon>Mucoraceae</taxon>
        <taxon>Mucor</taxon>
    </lineage>
</organism>
<feature type="region of interest" description="Disordered" evidence="7">
    <location>
        <begin position="238"/>
        <end position="307"/>
    </location>
</feature>
<gene>
    <name evidence="10" type="ORF">INT47_011052</name>
</gene>
<accession>A0A8H7V7Z5</accession>
<comment type="subcellular location">
    <subcellularLocation>
        <location evidence="1">Nucleus</location>
    </subcellularLocation>
</comment>
<evidence type="ECO:0000256" key="5">
    <source>
        <dbReference type="ARBA" id="ARBA00023163"/>
    </source>
</evidence>
<evidence type="ECO:0000256" key="4">
    <source>
        <dbReference type="ARBA" id="ARBA00023125"/>
    </source>
</evidence>
<feature type="domain" description="Beta-trefoil DNA-binding" evidence="9">
    <location>
        <begin position="535"/>
        <end position="866"/>
    </location>
</feature>
<evidence type="ECO:0000256" key="2">
    <source>
        <dbReference type="ARBA" id="ARBA00009704"/>
    </source>
</evidence>
<dbReference type="InterPro" id="IPR040159">
    <property type="entry name" value="CLS_fam"/>
</dbReference>
<feature type="compositionally biased region" description="Low complexity" evidence="7">
    <location>
        <begin position="726"/>
        <end position="742"/>
    </location>
</feature>
<evidence type="ECO:0000256" key="3">
    <source>
        <dbReference type="ARBA" id="ARBA00023015"/>
    </source>
</evidence>
<dbReference type="SUPFAM" id="SSF49417">
    <property type="entry name" value="p53-like transcription factors"/>
    <property type="match status" value="1"/>
</dbReference>